<feature type="transmembrane region" description="Helical" evidence="1">
    <location>
        <begin position="15"/>
        <end position="35"/>
    </location>
</feature>
<accession>A0A3S9MZI3</accession>
<sequence length="505" mass="57582">MPDLSVPNRQSPKSILVYLFKNIKGLIALGFYVLIGSRAFSNSWIVLVVAVLVGFSVFISPILKYYFFKFYVVDDELIIEQGVLNKERKAIPLERIQSVNINQNVAQRLLNVVAVDIETAGSKAKELEIPALERSFAQSFKDLLQEKATQVIDSNDALKNENFADQEDSSTQQPAIDVQDKRPLLQLSMVDLLKVGLTQNHLRSGGLALGIVFGFWYKIKDVVEYFYEEQLDLDYESVVAGATISLVVFVIISFCIIAVLVSMILVINKFWDYSIYKKGNYLEVNMGLLNRREVKIPINKIQILEFHSNPLRKMLGYQTARIYQAQSENNELNNITVPACTSDKMAQLQQIIFGKIPEVDQQPMHSIAWSHARLNLYIVSIFTVLPAAVFVYFEQYWLVAIPALVLLWTTYNAYKSGEHTRILKASELLTLHKGWLFPSIIITPVFKLQASEACRSIFLKRRAQSHFKFHTAGGSRGARYFNTSEVHRLKNDTNNQVIASDRYWM</sequence>
<feature type="domain" description="YdbS-like PH" evidence="2">
    <location>
        <begin position="65"/>
        <end position="143"/>
    </location>
</feature>
<dbReference type="InterPro" id="IPR014529">
    <property type="entry name" value="UCP026631"/>
</dbReference>
<dbReference type="EMBL" id="CP034549">
    <property type="protein sequence ID" value="AZQ44544.1"/>
    <property type="molecule type" value="Genomic_DNA"/>
</dbReference>
<evidence type="ECO:0000259" key="2">
    <source>
        <dbReference type="Pfam" id="PF03703"/>
    </source>
</evidence>
<gene>
    <name evidence="3" type="ORF">EJ995_09910</name>
</gene>
<dbReference type="InterPro" id="IPR005182">
    <property type="entry name" value="YdbS-like_PH"/>
</dbReference>
<feature type="transmembrane region" description="Helical" evidence="1">
    <location>
        <begin position="374"/>
        <end position="391"/>
    </location>
</feature>
<dbReference type="RefSeq" id="WP_126448086.1">
    <property type="nucleotide sequence ID" value="NZ_CP034549.1"/>
</dbReference>
<reference evidence="3 4" key="1">
    <citation type="submission" date="2018-12" db="EMBL/GenBank/DDBJ databases">
        <title>Complete genome of Nonlabens sp. MJ115.</title>
        <authorList>
            <person name="Choi H.S."/>
            <person name="Jung J."/>
        </authorList>
    </citation>
    <scope>NUCLEOTIDE SEQUENCE [LARGE SCALE GENOMIC DNA]</scope>
    <source>
        <strain evidence="3 4">MJ115</strain>
    </source>
</reference>
<proteinExistence type="predicted"/>
<dbReference type="OrthoDB" id="1049931at2"/>
<protein>
    <recommendedName>
        <fullName evidence="2">YdbS-like PH domain-containing protein</fullName>
    </recommendedName>
</protein>
<feature type="transmembrane region" description="Helical" evidence="1">
    <location>
        <begin position="41"/>
        <end position="63"/>
    </location>
</feature>
<feature type="transmembrane region" description="Helical" evidence="1">
    <location>
        <begin position="239"/>
        <end position="267"/>
    </location>
</feature>
<name>A0A3S9MZI3_9FLAO</name>
<dbReference type="AlphaFoldDB" id="A0A3S9MZI3"/>
<dbReference type="Pfam" id="PF03703">
    <property type="entry name" value="bPH_2"/>
    <property type="match status" value="2"/>
</dbReference>
<keyword evidence="1" id="KW-0812">Transmembrane</keyword>
<dbReference type="PANTHER" id="PTHR34473">
    <property type="entry name" value="UPF0699 TRANSMEMBRANE PROTEIN YDBS"/>
    <property type="match status" value="1"/>
</dbReference>
<keyword evidence="1" id="KW-1133">Transmembrane helix</keyword>
<evidence type="ECO:0000313" key="4">
    <source>
        <dbReference type="Proteomes" id="UP000279600"/>
    </source>
</evidence>
<dbReference type="PANTHER" id="PTHR34473:SF2">
    <property type="entry name" value="UPF0699 TRANSMEMBRANE PROTEIN YDBT"/>
    <property type="match status" value="1"/>
</dbReference>
<keyword evidence="1" id="KW-0472">Membrane</keyword>
<keyword evidence="4" id="KW-1185">Reference proteome</keyword>
<feature type="domain" description="YdbS-like PH" evidence="2">
    <location>
        <begin position="273"/>
        <end position="350"/>
    </location>
</feature>
<evidence type="ECO:0000313" key="3">
    <source>
        <dbReference type="EMBL" id="AZQ44544.1"/>
    </source>
</evidence>
<organism evidence="3 4">
    <name type="scientific">Nonlabens ponticola</name>
    <dbReference type="NCBI Taxonomy" id="2496866"/>
    <lineage>
        <taxon>Bacteria</taxon>
        <taxon>Pseudomonadati</taxon>
        <taxon>Bacteroidota</taxon>
        <taxon>Flavobacteriia</taxon>
        <taxon>Flavobacteriales</taxon>
        <taxon>Flavobacteriaceae</taxon>
        <taxon>Nonlabens</taxon>
    </lineage>
</organism>
<dbReference type="Proteomes" id="UP000279600">
    <property type="component" value="Chromosome"/>
</dbReference>
<evidence type="ECO:0000256" key="1">
    <source>
        <dbReference type="SAM" id="Phobius"/>
    </source>
</evidence>
<dbReference type="PIRSF" id="PIRSF026631">
    <property type="entry name" value="UCP026631"/>
    <property type="match status" value="1"/>
</dbReference>
<feature type="transmembrane region" description="Helical" evidence="1">
    <location>
        <begin position="397"/>
        <end position="414"/>
    </location>
</feature>
<dbReference type="KEGG" id="noj:EJ995_09910"/>